<accession>A0ABD0P588</accession>
<evidence type="ECO:0000313" key="2">
    <source>
        <dbReference type="EMBL" id="KAL0169253.1"/>
    </source>
</evidence>
<comment type="caution">
    <text evidence="2">The sequence shown here is derived from an EMBL/GenBank/DDBJ whole genome shotgun (WGS) entry which is preliminary data.</text>
</comment>
<reference evidence="2 3" key="1">
    <citation type="submission" date="2024-05" db="EMBL/GenBank/DDBJ databases">
        <title>Genome sequencing and assembly of Indian major carp, Cirrhinus mrigala (Hamilton, 1822).</title>
        <authorList>
            <person name="Mohindra V."/>
            <person name="Chowdhury L.M."/>
            <person name="Lal K."/>
            <person name="Jena J.K."/>
        </authorList>
    </citation>
    <scope>NUCLEOTIDE SEQUENCE [LARGE SCALE GENOMIC DNA]</scope>
    <source>
        <strain evidence="2">CM1030</strain>
        <tissue evidence="2">Blood</tissue>
    </source>
</reference>
<evidence type="ECO:0000256" key="1">
    <source>
        <dbReference type="SAM" id="Phobius"/>
    </source>
</evidence>
<feature type="non-terminal residue" evidence="2">
    <location>
        <position position="70"/>
    </location>
</feature>
<protein>
    <submittedName>
        <fullName evidence="2">Uncharacterized protein</fullName>
    </submittedName>
</protein>
<dbReference type="EMBL" id="JAMKFB020000017">
    <property type="protein sequence ID" value="KAL0169253.1"/>
    <property type="molecule type" value="Genomic_DNA"/>
</dbReference>
<gene>
    <name evidence="2" type="ORF">M9458_033849</name>
</gene>
<sequence length="70" mass="7810">MFGHDICGCLVSALLAAAGAVLPALVLLVVSRQLWKFRWSITRDRTCKLPLPQGSMGWPLVGETFHWLFQ</sequence>
<feature type="transmembrane region" description="Helical" evidence="1">
    <location>
        <begin position="12"/>
        <end position="30"/>
    </location>
</feature>
<evidence type="ECO:0000313" key="3">
    <source>
        <dbReference type="Proteomes" id="UP001529510"/>
    </source>
</evidence>
<organism evidence="2 3">
    <name type="scientific">Cirrhinus mrigala</name>
    <name type="common">Mrigala</name>
    <dbReference type="NCBI Taxonomy" id="683832"/>
    <lineage>
        <taxon>Eukaryota</taxon>
        <taxon>Metazoa</taxon>
        <taxon>Chordata</taxon>
        <taxon>Craniata</taxon>
        <taxon>Vertebrata</taxon>
        <taxon>Euteleostomi</taxon>
        <taxon>Actinopterygii</taxon>
        <taxon>Neopterygii</taxon>
        <taxon>Teleostei</taxon>
        <taxon>Ostariophysi</taxon>
        <taxon>Cypriniformes</taxon>
        <taxon>Cyprinidae</taxon>
        <taxon>Labeoninae</taxon>
        <taxon>Labeonini</taxon>
        <taxon>Cirrhinus</taxon>
    </lineage>
</organism>
<keyword evidence="3" id="KW-1185">Reference proteome</keyword>
<keyword evidence="1" id="KW-0812">Transmembrane</keyword>
<keyword evidence="1" id="KW-0472">Membrane</keyword>
<proteinExistence type="predicted"/>
<name>A0ABD0P588_CIRMR</name>
<keyword evidence="1" id="KW-1133">Transmembrane helix</keyword>
<dbReference type="Proteomes" id="UP001529510">
    <property type="component" value="Unassembled WGS sequence"/>
</dbReference>
<dbReference type="AlphaFoldDB" id="A0ABD0P588"/>